<dbReference type="GO" id="GO:0008270">
    <property type="term" value="F:zinc ion binding"/>
    <property type="evidence" value="ECO:0007669"/>
    <property type="project" value="UniProtKB-KW"/>
</dbReference>
<dbReference type="InterPro" id="IPR036855">
    <property type="entry name" value="Znf_CCCH_sf"/>
</dbReference>
<dbReference type="GeneID" id="18930055"/>
<feature type="compositionally biased region" description="Polar residues" evidence="5">
    <location>
        <begin position="734"/>
        <end position="743"/>
    </location>
</feature>
<dbReference type="OrthoDB" id="20872at2759"/>
<feature type="domain" description="C3H1-type" evidence="6">
    <location>
        <begin position="549"/>
        <end position="576"/>
    </location>
</feature>
<gene>
    <name evidence="7" type="ORF">MELLADRAFT_63203</name>
</gene>
<feature type="compositionally biased region" description="Basic and acidic residues" evidence="5">
    <location>
        <begin position="670"/>
        <end position="684"/>
    </location>
</feature>
<dbReference type="Proteomes" id="UP000001072">
    <property type="component" value="Unassembled WGS sequence"/>
</dbReference>
<keyword evidence="2 4" id="KW-0863">Zinc-finger</keyword>
<dbReference type="InParanoid" id="F4RLT5"/>
<feature type="compositionally biased region" description="Polar residues" evidence="5">
    <location>
        <begin position="58"/>
        <end position="72"/>
    </location>
</feature>
<evidence type="ECO:0000256" key="1">
    <source>
        <dbReference type="ARBA" id="ARBA00022723"/>
    </source>
</evidence>
<evidence type="ECO:0000313" key="8">
    <source>
        <dbReference type="Proteomes" id="UP000001072"/>
    </source>
</evidence>
<feature type="compositionally biased region" description="Polar residues" evidence="5">
    <location>
        <begin position="771"/>
        <end position="783"/>
    </location>
</feature>
<dbReference type="KEGG" id="mlr:MELLADRAFT_63203"/>
<organism evidence="8">
    <name type="scientific">Melampsora larici-populina (strain 98AG31 / pathotype 3-4-7)</name>
    <name type="common">Poplar leaf rust fungus</name>
    <dbReference type="NCBI Taxonomy" id="747676"/>
    <lineage>
        <taxon>Eukaryota</taxon>
        <taxon>Fungi</taxon>
        <taxon>Dikarya</taxon>
        <taxon>Basidiomycota</taxon>
        <taxon>Pucciniomycotina</taxon>
        <taxon>Pucciniomycetes</taxon>
        <taxon>Pucciniales</taxon>
        <taxon>Melampsoraceae</taxon>
        <taxon>Melampsora</taxon>
    </lineage>
</organism>
<evidence type="ECO:0000256" key="3">
    <source>
        <dbReference type="ARBA" id="ARBA00022833"/>
    </source>
</evidence>
<dbReference type="eggNOG" id="ENOG502R2FY">
    <property type="taxonomic scope" value="Eukaryota"/>
</dbReference>
<dbReference type="VEuPathDB" id="FungiDB:MELLADRAFT_63203"/>
<dbReference type="Pfam" id="PF18044">
    <property type="entry name" value="zf-CCCH_4"/>
    <property type="match status" value="1"/>
</dbReference>
<dbReference type="PROSITE" id="PS50103">
    <property type="entry name" value="ZF_C3H1"/>
    <property type="match status" value="2"/>
</dbReference>
<dbReference type="Pfam" id="PF14608">
    <property type="entry name" value="zf-CCCH_2"/>
    <property type="match status" value="1"/>
</dbReference>
<feature type="compositionally biased region" description="Low complexity" evidence="5">
    <location>
        <begin position="658"/>
        <end position="669"/>
    </location>
</feature>
<dbReference type="SMART" id="SM00356">
    <property type="entry name" value="ZnF_C3H1"/>
    <property type="match status" value="2"/>
</dbReference>
<sequence length="857" mass="91601">MAIDLASQIPQANDPGLDTIEQLKVQAKIQMDRTTAELDHSSQSPALDTPSIHPVDHSLNSVNVANDSQPSTSAPVLNEVLDQTKAVTDTSLCFPISFNLIDLDRQLILSRSYFVASDAPALPRSLPPPHIAKNTPCRFFAIGSCKYGDACAFSHDPSSVAQLPASLNGTNPIDSSTYPELSPSGFFRPHPAQSYEEAAVHRYYGYCDSGPMPSNNQPIFNAPIPPPNSLASATTTTGLSATDPQGFHSQSAPLPADHENYHPSGPPSFGMPYGFSPGNPPPMDYAPGTPVNAHSNAYYSFPGSIPPQGVYGPMPPHGPSGYYEAPPMGDVPFNGYPIPHPVPVVPENSSGPAPLPVPHSPQDPVYYPQQNPFPLPPSHDGLPCHPMGEYISHYLMVFKRDTDGFRPFMKTSKESNQPPLRPMEGYSPSTGPYPSHPAPHSTNNSYIAGSGPPSALTNAGRSTEPTRLGPLPRFQRNNGNFRRGHAGRGGGSRPLRPRLSPNTNGINPGPHRSQLHGPVPHTAHPCSSSSASGPIRGANSLPVTPLDERGPRGPCSFFAENRCRFGDECLWAHVMPNGDDAKEYRLNYVGPNAPSKDGVLGSEVGFGAKMIRKAECFDSRSIPGYALWEKKYKTGPASAKEKREGDEQVGRNEEIGISPNESKSSSSDSIRQKVDDIVQQRREGNFPGHQFPPHKNNRAFPAPSRPSHLKFVTAPSHRTQRVPNGEDFPALLRSKTSTPTTNEKPVGPDCKVERRSNDDETSSNSGAGGSEVSNSTNATSTKDSPGLNVRKVPVIGGASFALAAARGASINIKPTPPKSKSTPVPAKVVEVISTTSVEEGIKSLEIDSSARELSASA</sequence>
<feature type="region of interest" description="Disordered" evidence="5">
    <location>
        <begin position="34"/>
        <end position="72"/>
    </location>
</feature>
<dbReference type="HOGENOM" id="CLU_333467_0_0_1"/>
<dbReference type="RefSeq" id="XP_007410035.1">
    <property type="nucleotide sequence ID" value="XM_007409973.1"/>
</dbReference>
<evidence type="ECO:0000313" key="7">
    <source>
        <dbReference type="EMBL" id="EGG06595.1"/>
    </source>
</evidence>
<dbReference type="AlphaFoldDB" id="F4RLT5"/>
<feature type="compositionally biased region" description="Polar residues" evidence="5">
    <location>
        <begin position="455"/>
        <end position="465"/>
    </location>
</feature>
<feature type="zinc finger region" description="C3H1-type" evidence="4">
    <location>
        <begin position="131"/>
        <end position="158"/>
    </location>
</feature>
<dbReference type="EMBL" id="GL883107">
    <property type="protein sequence ID" value="EGG06595.1"/>
    <property type="molecule type" value="Genomic_DNA"/>
</dbReference>
<dbReference type="InterPro" id="IPR041367">
    <property type="entry name" value="Znf-CCCH_4"/>
</dbReference>
<feature type="domain" description="C3H1-type" evidence="6">
    <location>
        <begin position="131"/>
        <end position="158"/>
    </location>
</feature>
<dbReference type="Gene3D" id="4.10.1000.10">
    <property type="entry name" value="Zinc finger, CCCH-type"/>
    <property type="match status" value="1"/>
</dbReference>
<feature type="zinc finger region" description="C3H1-type" evidence="4">
    <location>
        <begin position="549"/>
        <end position="576"/>
    </location>
</feature>
<evidence type="ECO:0000259" key="6">
    <source>
        <dbReference type="PROSITE" id="PS50103"/>
    </source>
</evidence>
<proteinExistence type="predicted"/>
<reference evidence="8" key="1">
    <citation type="journal article" date="2011" name="Proc. Natl. Acad. Sci. U.S.A.">
        <title>Obligate biotrophy features unraveled by the genomic analysis of rust fungi.</title>
        <authorList>
            <person name="Duplessis S."/>
            <person name="Cuomo C.A."/>
            <person name="Lin Y.-C."/>
            <person name="Aerts A."/>
            <person name="Tisserant E."/>
            <person name="Veneault-Fourrey C."/>
            <person name="Joly D.L."/>
            <person name="Hacquard S."/>
            <person name="Amselem J."/>
            <person name="Cantarel B.L."/>
            <person name="Chiu R."/>
            <person name="Coutinho P.M."/>
            <person name="Feau N."/>
            <person name="Field M."/>
            <person name="Frey P."/>
            <person name="Gelhaye E."/>
            <person name="Goldberg J."/>
            <person name="Grabherr M.G."/>
            <person name="Kodira C.D."/>
            <person name="Kohler A."/>
            <person name="Kuees U."/>
            <person name="Lindquist E.A."/>
            <person name="Lucas S.M."/>
            <person name="Mago R."/>
            <person name="Mauceli E."/>
            <person name="Morin E."/>
            <person name="Murat C."/>
            <person name="Pangilinan J.L."/>
            <person name="Park R."/>
            <person name="Pearson M."/>
            <person name="Quesneville H."/>
            <person name="Rouhier N."/>
            <person name="Sakthikumar S."/>
            <person name="Salamov A.A."/>
            <person name="Schmutz J."/>
            <person name="Selles B."/>
            <person name="Shapiro H."/>
            <person name="Tanguay P."/>
            <person name="Tuskan G.A."/>
            <person name="Henrissat B."/>
            <person name="Van de Peer Y."/>
            <person name="Rouze P."/>
            <person name="Ellis J.G."/>
            <person name="Dodds P.N."/>
            <person name="Schein J.E."/>
            <person name="Zhong S."/>
            <person name="Hamelin R.C."/>
            <person name="Grigoriev I.V."/>
            <person name="Szabo L.J."/>
            <person name="Martin F."/>
        </authorList>
    </citation>
    <scope>NUCLEOTIDE SEQUENCE [LARGE SCALE GENOMIC DNA]</scope>
    <source>
        <strain evidence="8">98AG31 / pathotype 3-4-7</strain>
    </source>
</reference>
<dbReference type="SUPFAM" id="SSF90229">
    <property type="entry name" value="CCCH zinc finger"/>
    <property type="match status" value="1"/>
</dbReference>
<protein>
    <recommendedName>
        <fullName evidence="6">C3H1-type domain-containing protein</fullName>
    </recommendedName>
</protein>
<feature type="region of interest" description="Disordered" evidence="5">
    <location>
        <begin position="408"/>
        <end position="549"/>
    </location>
</feature>
<keyword evidence="3 4" id="KW-0862">Zinc</keyword>
<feature type="compositionally biased region" description="Basic and acidic residues" evidence="5">
    <location>
        <begin position="639"/>
        <end position="654"/>
    </location>
</feature>
<evidence type="ECO:0000256" key="5">
    <source>
        <dbReference type="SAM" id="MobiDB-lite"/>
    </source>
</evidence>
<dbReference type="InterPro" id="IPR000571">
    <property type="entry name" value="Znf_CCCH"/>
</dbReference>
<name>F4RLT5_MELLP</name>
<evidence type="ECO:0000256" key="2">
    <source>
        <dbReference type="ARBA" id="ARBA00022771"/>
    </source>
</evidence>
<keyword evidence="8" id="KW-1185">Reference proteome</keyword>
<accession>F4RLT5</accession>
<keyword evidence="1 4" id="KW-0479">Metal-binding</keyword>
<evidence type="ECO:0000256" key="4">
    <source>
        <dbReference type="PROSITE-ProRule" id="PRU00723"/>
    </source>
</evidence>
<feature type="region of interest" description="Disordered" evidence="5">
    <location>
        <begin position="634"/>
        <end position="790"/>
    </location>
</feature>